<dbReference type="Proteomes" id="UP001161247">
    <property type="component" value="Chromosome 4"/>
</dbReference>
<proteinExistence type="predicted"/>
<dbReference type="InterPro" id="IPR052370">
    <property type="entry name" value="Meta-cleavage_hydrolase"/>
</dbReference>
<dbReference type="AlphaFoldDB" id="A0AAV1DBX0"/>
<dbReference type="Pfam" id="PF00561">
    <property type="entry name" value="Abhydrolase_1"/>
    <property type="match status" value="1"/>
</dbReference>
<dbReference type="Gene3D" id="3.40.50.1820">
    <property type="entry name" value="alpha/beta hydrolase"/>
    <property type="match status" value="1"/>
</dbReference>
<name>A0AAV1DBX0_OLDCO</name>
<sequence>MVNVFRILKPMVKLVGISPQKVEIEPGRSSLMAFSRGFFKFWPWPSNPTLTSLISFSSANSATDKSDRSTAFQAERVVKGLKKLGVESCTVVGFSYGGVVAFKMAKLYPGFVDSVVVTGSIVEFTRSKSDKLLNGVGFSLWSDFLSPETVEDLKGLIKVGSHGKLFSSLPHLFYRDILQEMYPFRNERAQVLDELVLPDHYEVPSTAYTQVMYGDEFLRAQYNIVSSFILGLMFHTRQLDFEPDFKAMLVNFPQKIFNYRANFPPKNSPH</sequence>
<gene>
    <name evidence="2" type="ORF">OLC1_LOCUS13437</name>
</gene>
<evidence type="ECO:0000313" key="3">
    <source>
        <dbReference type="Proteomes" id="UP001161247"/>
    </source>
</evidence>
<reference evidence="2" key="1">
    <citation type="submission" date="2023-03" db="EMBL/GenBank/DDBJ databases">
        <authorList>
            <person name="Julca I."/>
        </authorList>
    </citation>
    <scope>NUCLEOTIDE SEQUENCE</scope>
</reference>
<dbReference type="InterPro" id="IPR000073">
    <property type="entry name" value="AB_hydrolase_1"/>
</dbReference>
<dbReference type="PANTHER" id="PTHR43139:SF22">
    <property type="entry name" value="AB HYDROLASE-1 DOMAIN-CONTAINING PROTEIN"/>
    <property type="match status" value="1"/>
</dbReference>
<feature type="domain" description="AB hydrolase-1" evidence="1">
    <location>
        <begin position="66"/>
        <end position="120"/>
    </location>
</feature>
<accession>A0AAV1DBX0</accession>
<dbReference type="EMBL" id="OX459121">
    <property type="protein sequence ID" value="CAI9104529.1"/>
    <property type="molecule type" value="Genomic_DNA"/>
</dbReference>
<dbReference type="InterPro" id="IPR029058">
    <property type="entry name" value="AB_hydrolase_fold"/>
</dbReference>
<dbReference type="PANTHER" id="PTHR43139">
    <property type="entry name" value="SI:DKEY-122A22.2"/>
    <property type="match status" value="1"/>
</dbReference>
<evidence type="ECO:0000259" key="1">
    <source>
        <dbReference type="Pfam" id="PF00561"/>
    </source>
</evidence>
<evidence type="ECO:0000313" key="2">
    <source>
        <dbReference type="EMBL" id="CAI9104529.1"/>
    </source>
</evidence>
<dbReference type="GO" id="GO:0016787">
    <property type="term" value="F:hydrolase activity"/>
    <property type="evidence" value="ECO:0007669"/>
    <property type="project" value="UniProtKB-ARBA"/>
</dbReference>
<keyword evidence="3" id="KW-1185">Reference proteome</keyword>
<dbReference type="SUPFAM" id="SSF53474">
    <property type="entry name" value="alpha/beta-Hydrolases"/>
    <property type="match status" value="2"/>
</dbReference>
<protein>
    <submittedName>
        <fullName evidence="2">OLC1v1003220C1</fullName>
    </submittedName>
</protein>
<organism evidence="2 3">
    <name type="scientific">Oldenlandia corymbosa var. corymbosa</name>
    <dbReference type="NCBI Taxonomy" id="529605"/>
    <lineage>
        <taxon>Eukaryota</taxon>
        <taxon>Viridiplantae</taxon>
        <taxon>Streptophyta</taxon>
        <taxon>Embryophyta</taxon>
        <taxon>Tracheophyta</taxon>
        <taxon>Spermatophyta</taxon>
        <taxon>Magnoliopsida</taxon>
        <taxon>eudicotyledons</taxon>
        <taxon>Gunneridae</taxon>
        <taxon>Pentapetalae</taxon>
        <taxon>asterids</taxon>
        <taxon>lamiids</taxon>
        <taxon>Gentianales</taxon>
        <taxon>Rubiaceae</taxon>
        <taxon>Rubioideae</taxon>
        <taxon>Spermacoceae</taxon>
        <taxon>Hedyotis-Oldenlandia complex</taxon>
        <taxon>Oldenlandia</taxon>
    </lineage>
</organism>